<reference evidence="5" key="1">
    <citation type="submission" date="2023-06" db="EMBL/GenBank/DDBJ databases">
        <authorList>
            <person name="Zhang S."/>
        </authorList>
    </citation>
    <scope>NUCLEOTIDE SEQUENCE</scope>
    <source>
        <strain evidence="5">SG2303</strain>
    </source>
</reference>
<feature type="domain" description="Intradiol ring-cleavage dioxygenases" evidence="4">
    <location>
        <begin position="2"/>
        <end position="72"/>
    </location>
</feature>
<gene>
    <name evidence="5" type="ORF">QU481_10605</name>
</gene>
<evidence type="ECO:0000313" key="5">
    <source>
        <dbReference type="EMBL" id="MDN0075340.1"/>
    </source>
</evidence>
<sequence>MLDRHGTRPAHIHFFVSAEGHRKLTTQINIDGDPYLWDDFAFATREGLVPAVAKVTDTQAMQALGVNKPFSLIEFNFTLHPDKADAPAAEVARPRAVAA</sequence>
<evidence type="ECO:0000256" key="3">
    <source>
        <dbReference type="ARBA" id="ARBA00023002"/>
    </source>
</evidence>
<protein>
    <recommendedName>
        <fullName evidence="4">Intradiol ring-cleavage dioxygenases domain-containing protein</fullName>
    </recommendedName>
</protein>
<dbReference type="Gene3D" id="2.60.130.10">
    <property type="entry name" value="Aromatic compound dioxygenase"/>
    <property type="match status" value="1"/>
</dbReference>
<dbReference type="Proteomes" id="UP001168540">
    <property type="component" value="Unassembled WGS sequence"/>
</dbReference>
<evidence type="ECO:0000313" key="6">
    <source>
        <dbReference type="Proteomes" id="UP001168540"/>
    </source>
</evidence>
<keyword evidence="6" id="KW-1185">Reference proteome</keyword>
<comment type="caution">
    <text evidence="5">The sequence shown here is derived from an EMBL/GenBank/DDBJ whole genome shotgun (WGS) entry which is preliminary data.</text>
</comment>
<keyword evidence="3" id="KW-0560">Oxidoreductase</keyword>
<dbReference type="InterPro" id="IPR015889">
    <property type="entry name" value="Intradiol_dOase_core"/>
</dbReference>
<comment type="similarity">
    <text evidence="1">Belongs to the intradiol ring-cleavage dioxygenase family.</text>
</comment>
<evidence type="ECO:0000256" key="2">
    <source>
        <dbReference type="ARBA" id="ARBA00022964"/>
    </source>
</evidence>
<dbReference type="Pfam" id="PF00775">
    <property type="entry name" value="Dioxygenase_C"/>
    <property type="match status" value="1"/>
</dbReference>
<dbReference type="EMBL" id="JAUEDK010000016">
    <property type="protein sequence ID" value="MDN0075340.1"/>
    <property type="molecule type" value="Genomic_DNA"/>
</dbReference>
<name>A0ABT7XNL0_9NEIS</name>
<organism evidence="5 6">
    <name type="scientific">Crenobacter oryzisoli</name>
    <dbReference type="NCBI Taxonomy" id="3056844"/>
    <lineage>
        <taxon>Bacteria</taxon>
        <taxon>Pseudomonadati</taxon>
        <taxon>Pseudomonadota</taxon>
        <taxon>Betaproteobacteria</taxon>
        <taxon>Neisseriales</taxon>
        <taxon>Neisseriaceae</taxon>
        <taxon>Crenobacter</taxon>
    </lineage>
</organism>
<evidence type="ECO:0000256" key="1">
    <source>
        <dbReference type="ARBA" id="ARBA00007825"/>
    </source>
</evidence>
<proteinExistence type="inferred from homology"/>
<dbReference type="SUPFAM" id="SSF49482">
    <property type="entry name" value="Aromatic compound dioxygenase"/>
    <property type="match status" value="1"/>
</dbReference>
<evidence type="ECO:0000259" key="4">
    <source>
        <dbReference type="Pfam" id="PF00775"/>
    </source>
</evidence>
<accession>A0ABT7XNL0</accession>
<dbReference type="PANTHER" id="PTHR33711:SF7">
    <property type="entry name" value="INTRADIOL RING-CLEAVAGE DIOXYGENASES DOMAIN-CONTAINING PROTEIN-RELATED"/>
    <property type="match status" value="1"/>
</dbReference>
<dbReference type="PANTHER" id="PTHR33711">
    <property type="entry name" value="DIOXYGENASE, PUTATIVE (AFU_ORTHOLOGUE AFUA_2G02910)-RELATED"/>
    <property type="match status" value="1"/>
</dbReference>
<dbReference type="InterPro" id="IPR000627">
    <property type="entry name" value="Intradiol_dOase_C"/>
</dbReference>
<dbReference type="InterPro" id="IPR050770">
    <property type="entry name" value="Intradiol_RC_Dioxygenase"/>
</dbReference>
<keyword evidence="2" id="KW-0223">Dioxygenase</keyword>